<dbReference type="GO" id="GO:0000155">
    <property type="term" value="F:phosphorelay sensor kinase activity"/>
    <property type="evidence" value="ECO:0007669"/>
    <property type="project" value="InterPro"/>
</dbReference>
<dbReference type="PANTHER" id="PTHR45436:SF15">
    <property type="entry name" value="SENSOR HISTIDINE KINASE CUSS"/>
    <property type="match status" value="1"/>
</dbReference>
<reference evidence="14" key="1">
    <citation type="submission" date="2021-02" db="EMBL/GenBank/DDBJ databases">
        <title>Genomic Encyclopedia of Type Strains, Phase IV (KMG-V): Genome sequencing to study the core and pangenomes of soil and plant-associated prokaryotes.</title>
        <authorList>
            <person name="Whitman W."/>
        </authorList>
    </citation>
    <scope>NUCLEOTIDE SEQUENCE</scope>
    <source>
        <strain evidence="14">USDA 406</strain>
    </source>
</reference>
<dbReference type="PROSITE" id="PS50885">
    <property type="entry name" value="HAMP"/>
    <property type="match status" value="1"/>
</dbReference>
<dbReference type="EC" id="2.7.13.3" evidence="3"/>
<dbReference type="InterPro" id="IPR003661">
    <property type="entry name" value="HisK_dim/P_dom"/>
</dbReference>
<keyword evidence="6 11" id="KW-0812">Transmembrane</keyword>
<keyword evidence="7 14" id="KW-0418">Kinase</keyword>
<dbReference type="Gene3D" id="3.30.565.10">
    <property type="entry name" value="Histidine kinase-like ATPase, C-terminal domain"/>
    <property type="match status" value="1"/>
</dbReference>
<dbReference type="Proteomes" id="UP000673383">
    <property type="component" value="Unassembled WGS sequence"/>
</dbReference>
<dbReference type="InterPro" id="IPR036890">
    <property type="entry name" value="HATPase_C_sf"/>
</dbReference>
<comment type="caution">
    <text evidence="14">The sequence shown here is derived from an EMBL/GenBank/DDBJ whole genome shotgun (WGS) entry which is preliminary data.</text>
</comment>
<proteinExistence type="predicted"/>
<evidence type="ECO:0000256" key="7">
    <source>
        <dbReference type="ARBA" id="ARBA00022777"/>
    </source>
</evidence>
<dbReference type="SUPFAM" id="SSF47384">
    <property type="entry name" value="Homodimeric domain of signal transducing histidine kinase"/>
    <property type="match status" value="1"/>
</dbReference>
<name>A0A8I1Y2Y1_BRAEL</name>
<evidence type="ECO:0000256" key="1">
    <source>
        <dbReference type="ARBA" id="ARBA00000085"/>
    </source>
</evidence>
<sequence>MSVLRPRSLTWRLVGRLAGLQAVTLTLLILVIGAVAIGLLRAGLLIGEYEGSTLDTLRDALTRNEAGGLMLRETPELAALRAEHADLWFIVRDAEGQQLSEGMVPTQLAPITSALDHVSEARLKWNAAETGRPAGLVKWVDTPAGRLQILTGTYGELSMWRALESTPLLFLNMILPIVVLMTLATLVATPFVVRRAMTGLAQVAAQAERIDIDQRGVQLPLDTVPVEIVPLVKAINAALGRLDKGYERHRRFLAAAAHELRTPIAILSARVASLQAGLEKTRLLEDATRLSVLAGQLLDLQRLDQQTDTFVEVDLVGIARQVVLDLAPLAFAAGYEMSFEQEDEAVVVSGDHTSLERALTNLVQNAIDHGQRRGTILVRVTTAGRIEVHDDGNGIPPEEREQIFEPFRRLHPGGRGAGLGLDLVQTIMRLHGGRIEVDRAPSGGACMRMVFATVQPSC</sequence>
<dbReference type="InterPro" id="IPR003660">
    <property type="entry name" value="HAMP_dom"/>
</dbReference>
<keyword evidence="4" id="KW-0597">Phosphoprotein</keyword>
<dbReference type="CDD" id="cd00082">
    <property type="entry name" value="HisKA"/>
    <property type="match status" value="1"/>
</dbReference>
<protein>
    <recommendedName>
        <fullName evidence="3">histidine kinase</fullName>
        <ecNumber evidence="3">2.7.13.3</ecNumber>
    </recommendedName>
</protein>
<evidence type="ECO:0000259" key="13">
    <source>
        <dbReference type="PROSITE" id="PS50885"/>
    </source>
</evidence>
<dbReference type="EMBL" id="JAFICZ010000001">
    <property type="protein sequence ID" value="MBP1292112.1"/>
    <property type="molecule type" value="Genomic_DNA"/>
</dbReference>
<evidence type="ECO:0000256" key="6">
    <source>
        <dbReference type="ARBA" id="ARBA00022692"/>
    </source>
</evidence>
<dbReference type="PANTHER" id="PTHR45436">
    <property type="entry name" value="SENSOR HISTIDINE KINASE YKOH"/>
    <property type="match status" value="1"/>
</dbReference>
<dbReference type="InterPro" id="IPR036097">
    <property type="entry name" value="HisK_dim/P_sf"/>
</dbReference>
<comment type="catalytic activity">
    <reaction evidence="1">
        <text>ATP + protein L-histidine = ADP + protein N-phospho-L-histidine.</text>
        <dbReference type="EC" id="2.7.13.3"/>
    </reaction>
</comment>
<dbReference type="CDD" id="cd00075">
    <property type="entry name" value="HATPase"/>
    <property type="match status" value="1"/>
</dbReference>
<dbReference type="GO" id="GO:0005886">
    <property type="term" value="C:plasma membrane"/>
    <property type="evidence" value="ECO:0007669"/>
    <property type="project" value="TreeGrafter"/>
</dbReference>
<evidence type="ECO:0000256" key="8">
    <source>
        <dbReference type="ARBA" id="ARBA00022989"/>
    </source>
</evidence>
<dbReference type="InterPro" id="IPR050428">
    <property type="entry name" value="TCS_sensor_his_kinase"/>
</dbReference>
<dbReference type="SMART" id="SM00388">
    <property type="entry name" value="HisKA"/>
    <property type="match status" value="1"/>
</dbReference>
<keyword evidence="9" id="KW-0902">Two-component regulatory system</keyword>
<dbReference type="Pfam" id="PF00512">
    <property type="entry name" value="HisKA"/>
    <property type="match status" value="1"/>
</dbReference>
<evidence type="ECO:0000256" key="9">
    <source>
        <dbReference type="ARBA" id="ARBA00023012"/>
    </source>
</evidence>
<gene>
    <name evidence="14" type="ORF">JOH49_001865</name>
</gene>
<evidence type="ECO:0000259" key="12">
    <source>
        <dbReference type="PROSITE" id="PS50109"/>
    </source>
</evidence>
<feature type="transmembrane region" description="Helical" evidence="11">
    <location>
        <begin position="20"/>
        <end position="40"/>
    </location>
</feature>
<evidence type="ECO:0000256" key="10">
    <source>
        <dbReference type="ARBA" id="ARBA00023136"/>
    </source>
</evidence>
<dbReference type="SMART" id="SM00387">
    <property type="entry name" value="HATPase_c"/>
    <property type="match status" value="1"/>
</dbReference>
<feature type="domain" description="Histidine kinase" evidence="12">
    <location>
        <begin position="255"/>
        <end position="455"/>
    </location>
</feature>
<evidence type="ECO:0000313" key="15">
    <source>
        <dbReference type="Proteomes" id="UP000673383"/>
    </source>
</evidence>
<keyword evidence="10 11" id="KW-0472">Membrane</keyword>
<comment type="subcellular location">
    <subcellularLocation>
        <location evidence="2">Membrane</location>
        <topology evidence="2">Multi-pass membrane protein</topology>
    </subcellularLocation>
</comment>
<evidence type="ECO:0000256" key="4">
    <source>
        <dbReference type="ARBA" id="ARBA00022553"/>
    </source>
</evidence>
<keyword evidence="5" id="KW-0808">Transferase</keyword>
<dbReference type="Gene3D" id="1.10.287.130">
    <property type="match status" value="1"/>
</dbReference>
<organism evidence="14 15">
    <name type="scientific">Bradyrhizobium elkanii</name>
    <dbReference type="NCBI Taxonomy" id="29448"/>
    <lineage>
        <taxon>Bacteria</taxon>
        <taxon>Pseudomonadati</taxon>
        <taxon>Pseudomonadota</taxon>
        <taxon>Alphaproteobacteria</taxon>
        <taxon>Hyphomicrobiales</taxon>
        <taxon>Nitrobacteraceae</taxon>
        <taxon>Bradyrhizobium</taxon>
    </lineage>
</organism>
<dbReference type="SUPFAM" id="SSF55874">
    <property type="entry name" value="ATPase domain of HSP90 chaperone/DNA topoisomerase II/histidine kinase"/>
    <property type="match status" value="1"/>
</dbReference>
<dbReference type="InterPro" id="IPR004358">
    <property type="entry name" value="Sig_transdc_His_kin-like_C"/>
</dbReference>
<keyword evidence="8 11" id="KW-1133">Transmembrane helix</keyword>
<dbReference type="Pfam" id="PF02518">
    <property type="entry name" value="HATPase_c"/>
    <property type="match status" value="1"/>
</dbReference>
<evidence type="ECO:0000256" key="5">
    <source>
        <dbReference type="ARBA" id="ARBA00022679"/>
    </source>
</evidence>
<dbReference type="AlphaFoldDB" id="A0A8I1Y2Y1"/>
<feature type="transmembrane region" description="Helical" evidence="11">
    <location>
        <begin position="168"/>
        <end position="193"/>
    </location>
</feature>
<accession>A0A8I1Y2Y1</accession>
<dbReference type="InterPro" id="IPR003594">
    <property type="entry name" value="HATPase_dom"/>
</dbReference>
<evidence type="ECO:0000313" key="14">
    <source>
        <dbReference type="EMBL" id="MBP1292112.1"/>
    </source>
</evidence>
<dbReference type="PRINTS" id="PR00344">
    <property type="entry name" value="BCTRLSENSOR"/>
</dbReference>
<evidence type="ECO:0000256" key="11">
    <source>
        <dbReference type="SAM" id="Phobius"/>
    </source>
</evidence>
<evidence type="ECO:0000256" key="2">
    <source>
        <dbReference type="ARBA" id="ARBA00004141"/>
    </source>
</evidence>
<evidence type="ECO:0000256" key="3">
    <source>
        <dbReference type="ARBA" id="ARBA00012438"/>
    </source>
</evidence>
<dbReference type="InterPro" id="IPR005467">
    <property type="entry name" value="His_kinase_dom"/>
</dbReference>
<dbReference type="PROSITE" id="PS50109">
    <property type="entry name" value="HIS_KIN"/>
    <property type="match status" value="1"/>
</dbReference>
<feature type="domain" description="HAMP" evidence="13">
    <location>
        <begin position="194"/>
        <end position="247"/>
    </location>
</feature>